<comment type="caution">
    <text evidence="2">The sequence shown here is derived from an EMBL/GenBank/DDBJ whole genome shotgun (WGS) entry which is preliminary data.</text>
</comment>
<evidence type="ECO:0000313" key="2">
    <source>
        <dbReference type="EMBL" id="MFD2157531.1"/>
    </source>
</evidence>
<dbReference type="Proteomes" id="UP001597389">
    <property type="component" value="Unassembled WGS sequence"/>
</dbReference>
<keyword evidence="3" id="KW-1185">Reference proteome</keyword>
<name>A0ABW4Z7J9_9BACT</name>
<dbReference type="EMBL" id="JBHUJB010000008">
    <property type="protein sequence ID" value="MFD2157531.1"/>
    <property type="molecule type" value="Genomic_DNA"/>
</dbReference>
<keyword evidence="2" id="KW-0012">Acyltransferase</keyword>
<gene>
    <name evidence="2" type="ORF">ACFSW8_01315</name>
</gene>
<proteinExistence type="predicted"/>
<dbReference type="Gene3D" id="3.40.630.30">
    <property type="match status" value="1"/>
</dbReference>
<dbReference type="GO" id="GO:0016746">
    <property type="term" value="F:acyltransferase activity"/>
    <property type="evidence" value="ECO:0007669"/>
    <property type="project" value="UniProtKB-KW"/>
</dbReference>
<dbReference type="EC" id="2.3.-.-" evidence="2"/>
<evidence type="ECO:0000313" key="3">
    <source>
        <dbReference type="Proteomes" id="UP001597389"/>
    </source>
</evidence>
<dbReference type="InterPro" id="IPR016181">
    <property type="entry name" value="Acyl_CoA_acyltransferase"/>
</dbReference>
<reference evidence="3" key="1">
    <citation type="journal article" date="2019" name="Int. J. Syst. Evol. Microbiol.">
        <title>The Global Catalogue of Microorganisms (GCM) 10K type strain sequencing project: providing services to taxonomists for standard genome sequencing and annotation.</title>
        <authorList>
            <consortium name="The Broad Institute Genomics Platform"/>
            <consortium name="The Broad Institute Genome Sequencing Center for Infectious Disease"/>
            <person name="Wu L."/>
            <person name="Ma J."/>
        </authorList>
    </citation>
    <scope>NUCLEOTIDE SEQUENCE [LARGE SCALE GENOMIC DNA]</scope>
    <source>
        <strain evidence="3">CCUG 57942</strain>
    </source>
</reference>
<dbReference type="SUPFAM" id="SSF55729">
    <property type="entry name" value="Acyl-CoA N-acyltransferases (Nat)"/>
    <property type="match status" value="1"/>
</dbReference>
<dbReference type="RefSeq" id="WP_377087750.1">
    <property type="nucleotide sequence ID" value="NZ_JBHSJL010000014.1"/>
</dbReference>
<dbReference type="PROSITE" id="PS51186">
    <property type="entry name" value="GNAT"/>
    <property type="match status" value="1"/>
</dbReference>
<organism evidence="2 3">
    <name type="scientific">Rubritalea tangerina</name>
    <dbReference type="NCBI Taxonomy" id="430798"/>
    <lineage>
        <taxon>Bacteria</taxon>
        <taxon>Pseudomonadati</taxon>
        <taxon>Verrucomicrobiota</taxon>
        <taxon>Verrucomicrobiia</taxon>
        <taxon>Verrucomicrobiales</taxon>
        <taxon>Rubritaleaceae</taxon>
        <taxon>Rubritalea</taxon>
    </lineage>
</organism>
<protein>
    <submittedName>
        <fullName evidence="2">GNAT family N-acetyltransferase</fullName>
        <ecNumber evidence="2">2.3.-.-</ecNumber>
    </submittedName>
</protein>
<accession>A0ABW4Z7J9</accession>
<dbReference type="InterPro" id="IPR050276">
    <property type="entry name" value="MshD_Acetyltransferase"/>
</dbReference>
<feature type="domain" description="N-acetyltransferase" evidence="1">
    <location>
        <begin position="1"/>
        <end position="168"/>
    </location>
</feature>
<dbReference type="PANTHER" id="PTHR43617">
    <property type="entry name" value="L-AMINO ACID N-ACETYLTRANSFERASE"/>
    <property type="match status" value="1"/>
</dbReference>
<keyword evidence="2" id="KW-0808">Transferase</keyword>
<dbReference type="Pfam" id="PF00583">
    <property type="entry name" value="Acetyltransf_1"/>
    <property type="match status" value="1"/>
</dbReference>
<dbReference type="PANTHER" id="PTHR43617:SF20">
    <property type="entry name" value="N-ALPHA-ACETYLTRANSFERASE RIMI"/>
    <property type="match status" value="1"/>
</dbReference>
<dbReference type="InterPro" id="IPR000182">
    <property type="entry name" value="GNAT_dom"/>
</dbReference>
<evidence type="ECO:0000259" key="1">
    <source>
        <dbReference type="PROSITE" id="PS51186"/>
    </source>
</evidence>
<dbReference type="CDD" id="cd04301">
    <property type="entry name" value="NAT_SF"/>
    <property type="match status" value="1"/>
</dbReference>
<sequence length="169" mass="18859">MKYLPLTVQDIPEIVALYKRVAAKPGGIALLAEEVDEEYVEEFVARTISDGLGFVAREAESGKLVGEIHAYRPGIYCFSHVLSGLRIAVDPEIQGQGVGRAIFEKLLSDVVCHYTDIKRVELIVRESNTRAISFYESLGFVREGIFTGRIKNPDGTIESDIPMAWRRID</sequence>